<dbReference type="SMART" id="SM00390">
    <property type="entry name" value="GoLoco"/>
    <property type="match status" value="7"/>
</dbReference>
<feature type="region of interest" description="Disordered" evidence="1">
    <location>
        <begin position="1"/>
        <end position="32"/>
    </location>
</feature>
<feature type="compositionally biased region" description="Basic and acidic residues" evidence="1">
    <location>
        <begin position="645"/>
        <end position="656"/>
    </location>
</feature>
<dbReference type="PROSITE" id="PS50877">
    <property type="entry name" value="GOLOCO"/>
    <property type="match status" value="2"/>
</dbReference>
<dbReference type="InterPro" id="IPR011990">
    <property type="entry name" value="TPR-like_helical_dom_sf"/>
</dbReference>
<evidence type="ECO:0000256" key="1">
    <source>
        <dbReference type="SAM" id="MobiDB-lite"/>
    </source>
</evidence>
<feature type="compositionally biased region" description="Low complexity" evidence="1">
    <location>
        <begin position="555"/>
        <end position="572"/>
    </location>
</feature>
<feature type="compositionally biased region" description="Polar residues" evidence="1">
    <location>
        <begin position="573"/>
        <end position="596"/>
    </location>
</feature>
<name>A0A6P7N896_BETSP</name>
<dbReference type="InterPro" id="IPR042168">
    <property type="entry name" value="Pcp2"/>
</dbReference>
<dbReference type="OrthoDB" id="286233at2759"/>
<feature type="compositionally biased region" description="Basic and acidic residues" evidence="1">
    <location>
        <begin position="23"/>
        <end position="32"/>
    </location>
</feature>
<dbReference type="Proteomes" id="UP000515150">
    <property type="component" value="Chromosome 8"/>
</dbReference>
<dbReference type="KEGG" id="bspl:114860979"/>
<feature type="compositionally biased region" description="Polar residues" evidence="1">
    <location>
        <begin position="438"/>
        <end position="457"/>
    </location>
</feature>
<keyword evidence="2" id="KW-1185">Reference proteome</keyword>
<reference evidence="3" key="1">
    <citation type="submission" date="2025-08" db="UniProtKB">
        <authorList>
            <consortium name="RefSeq"/>
        </authorList>
    </citation>
    <scope>IDENTIFICATION</scope>
</reference>
<dbReference type="InParanoid" id="A0A6P7N896"/>
<protein>
    <submittedName>
        <fullName evidence="3">Uncharacterized protein LOC114860979</fullName>
    </submittedName>
</protein>
<dbReference type="GO" id="GO:0005085">
    <property type="term" value="F:guanyl-nucleotide exchange factor activity"/>
    <property type="evidence" value="ECO:0007669"/>
    <property type="project" value="InterPro"/>
</dbReference>
<gene>
    <name evidence="3" type="primary">LOC114860979</name>
</gene>
<dbReference type="AlphaFoldDB" id="A0A6P7N896"/>
<accession>A0A6P7N896</accession>
<feature type="region of interest" description="Disordered" evidence="1">
    <location>
        <begin position="426"/>
        <end position="490"/>
    </location>
</feature>
<dbReference type="InterPro" id="IPR003109">
    <property type="entry name" value="GoLoco_motif"/>
</dbReference>
<feature type="region of interest" description="Disordered" evidence="1">
    <location>
        <begin position="551"/>
        <end position="599"/>
    </location>
</feature>
<feature type="region of interest" description="Disordered" evidence="1">
    <location>
        <begin position="632"/>
        <end position="656"/>
    </location>
</feature>
<dbReference type="Gene3D" id="1.25.40.10">
    <property type="entry name" value="Tetratricopeptide repeat domain"/>
    <property type="match status" value="3"/>
</dbReference>
<dbReference type="RefSeq" id="XP_029015741.1">
    <property type="nucleotide sequence ID" value="XM_029159908.3"/>
</dbReference>
<dbReference type="GeneID" id="114860979"/>
<sequence>MEGEQCTSSSSESGQITSTVAECDSHDLPHATDNKQCLLGQQVSLPEFKYQEPRDNGHLGSAPQISVKDSTPDTNRKILLVPASQMQLLSERSHSTSILAESAEEQQKLINMILHGQRGRIEDQRCSLGRGPDFEKLFNLLAHSQSQRLNDQRLFLPSLPGLGKENSSSIGGDSSYLCYLVSKVQDSRIEDQRCALPQILTQCSPEKDQSISSDLSFLDMLNTHTPSQCQSTPEHNPSEIAMPKDSERFFNLLAASQGRRLNDQRVFLPSLPGIQNGGNTSSTAADIDASYLCYMVSKVQGSRMEDQRCSAPHIFQNLGNKRPSPKSLRRSASLNRVKTEQPRQELTQADLEHFLKMISHAQRGRMEEQRCYLQLSRSTPATPTHNGSALSSFLRGAEAEAFFTIIASSQARRIDDQRVVLPTLPGIGVNSEEKDKASLSQSTQVESTPATSFASTSKMDHSEPDTPRALPKSASFTTETEHQKKQNYPSQMKVKMSMSFTPQRGQENVDQPCTFPEVFLTLGAPGDNLVIPLSPAPGRSLFLDLNLVPKEDGNSRQSSPSPRKSCSKASSSDTTITHNAETSCPPNQRKPMTSPISPDEDYFSLIERVHTTQLQKALGQAGQKWMCGCVKGREKTKQAKGKGGGKKDRKDGGNKQ</sequence>
<feature type="compositionally biased region" description="Low complexity" evidence="1">
    <location>
        <begin position="1"/>
        <end position="19"/>
    </location>
</feature>
<evidence type="ECO:0000313" key="3">
    <source>
        <dbReference type="RefSeq" id="XP_029015741.1"/>
    </source>
</evidence>
<feature type="region of interest" description="Disordered" evidence="1">
    <location>
        <begin position="51"/>
        <end position="71"/>
    </location>
</feature>
<feature type="region of interest" description="Disordered" evidence="1">
    <location>
        <begin position="315"/>
        <end position="343"/>
    </location>
</feature>
<dbReference type="PANTHER" id="PTHR47503:SF1">
    <property type="entry name" value="PURKINJE CELL PROTEIN 2 HOMOLOG"/>
    <property type="match status" value="1"/>
</dbReference>
<evidence type="ECO:0000313" key="2">
    <source>
        <dbReference type="Proteomes" id="UP000515150"/>
    </source>
</evidence>
<dbReference type="PANTHER" id="PTHR47503">
    <property type="entry name" value="PURKINJE CELL PROTEIN 2"/>
    <property type="match status" value="1"/>
</dbReference>
<proteinExistence type="predicted"/>
<dbReference type="Pfam" id="PF02188">
    <property type="entry name" value="GoLoco"/>
    <property type="match status" value="3"/>
</dbReference>
<organism evidence="2 3">
    <name type="scientific">Betta splendens</name>
    <name type="common">Siamese fighting fish</name>
    <dbReference type="NCBI Taxonomy" id="158456"/>
    <lineage>
        <taxon>Eukaryota</taxon>
        <taxon>Metazoa</taxon>
        <taxon>Chordata</taxon>
        <taxon>Craniata</taxon>
        <taxon>Vertebrata</taxon>
        <taxon>Euteleostomi</taxon>
        <taxon>Actinopterygii</taxon>
        <taxon>Neopterygii</taxon>
        <taxon>Teleostei</taxon>
        <taxon>Neoteleostei</taxon>
        <taxon>Acanthomorphata</taxon>
        <taxon>Anabantaria</taxon>
        <taxon>Anabantiformes</taxon>
        <taxon>Anabantoidei</taxon>
        <taxon>Osphronemidae</taxon>
        <taxon>Betta</taxon>
    </lineage>
</organism>